<dbReference type="PANTHER" id="PTHR42160:SF1">
    <property type="entry name" value="URACIL-DNA GLYCOSYLASE SUPERFAMILY PROTEIN"/>
    <property type="match status" value="1"/>
</dbReference>
<dbReference type="InterPro" id="IPR036895">
    <property type="entry name" value="Uracil-DNA_glycosylase-like_sf"/>
</dbReference>
<dbReference type="Proteomes" id="UP000037822">
    <property type="component" value="Unassembled WGS sequence"/>
</dbReference>
<keyword evidence="3" id="KW-1185">Reference proteome</keyword>
<evidence type="ECO:0000313" key="2">
    <source>
        <dbReference type="EMBL" id="KPH80632.1"/>
    </source>
</evidence>
<evidence type="ECO:0000313" key="3">
    <source>
        <dbReference type="Proteomes" id="UP000037822"/>
    </source>
</evidence>
<dbReference type="SMART" id="SM00987">
    <property type="entry name" value="UreE_C"/>
    <property type="match status" value="1"/>
</dbReference>
<dbReference type="CDD" id="cd10033">
    <property type="entry name" value="UDG_like"/>
    <property type="match status" value="1"/>
</dbReference>
<dbReference type="AlphaFoldDB" id="A0A0N1N2R9"/>
<dbReference type="Gene3D" id="3.40.470.10">
    <property type="entry name" value="Uracil-DNA glycosylase-like domain"/>
    <property type="match status" value="1"/>
</dbReference>
<gene>
    <name evidence="2" type="ORF">AE618_12865</name>
</gene>
<organism evidence="2 3">
    <name type="scientific">Bosea vaviloviae</name>
    <dbReference type="NCBI Taxonomy" id="1526658"/>
    <lineage>
        <taxon>Bacteria</taxon>
        <taxon>Pseudomonadati</taxon>
        <taxon>Pseudomonadota</taxon>
        <taxon>Alphaproteobacteria</taxon>
        <taxon>Hyphomicrobiales</taxon>
        <taxon>Boseaceae</taxon>
        <taxon>Bosea</taxon>
    </lineage>
</organism>
<dbReference type="SMART" id="SM00986">
    <property type="entry name" value="UDG"/>
    <property type="match status" value="1"/>
</dbReference>
<dbReference type="SUPFAM" id="SSF52141">
    <property type="entry name" value="Uracil-DNA glycosylase-like"/>
    <property type="match status" value="1"/>
</dbReference>
<dbReference type="PANTHER" id="PTHR42160">
    <property type="entry name" value="URACIL-DNA GLYCOSYLASE SUPERFAMILY PROTEIN"/>
    <property type="match status" value="1"/>
</dbReference>
<dbReference type="OrthoDB" id="9789139at2"/>
<feature type="domain" description="Uracil-DNA glycosylase-like" evidence="1">
    <location>
        <begin position="37"/>
        <end position="200"/>
    </location>
</feature>
<evidence type="ECO:0000259" key="1">
    <source>
        <dbReference type="SMART" id="SM00986"/>
    </source>
</evidence>
<dbReference type="EMBL" id="LGSZ01000040">
    <property type="protein sequence ID" value="KPH80632.1"/>
    <property type="molecule type" value="Genomic_DNA"/>
</dbReference>
<proteinExistence type="predicted"/>
<sequence>MTDPAALDTVLRELRACRLCRDAPLHLPPLPHQPRPVIQASATARLCIAGQAPGTRVHASGQPFTDPSGVRLRNWLGLDETVFYDAARVAIVPMGHCFPGLDAKGGDKPPRRECAPTWRTRVFAAMPAVELVLAIGRYAQAWHLGPGEGANLSETVANWRAILARPGSPRILPLPHPSWRNNSWLKRNPWFDEELVPVLRQEVARLVV</sequence>
<name>A0A0N1N2R9_9HYPH</name>
<comment type="caution">
    <text evidence="2">The sequence shown here is derived from an EMBL/GenBank/DDBJ whole genome shotgun (WGS) entry which is preliminary data.</text>
</comment>
<protein>
    <submittedName>
        <fullName evidence="2">Uracil-DNA glycosylase</fullName>
    </submittedName>
</protein>
<reference evidence="2 3" key="1">
    <citation type="submission" date="2015-07" db="EMBL/GenBank/DDBJ databases">
        <title>Whole genome sequencing of Bosea vaviloviae isolated from cave pool.</title>
        <authorList>
            <person name="Tan N.E.H."/>
            <person name="Lee Y.P."/>
            <person name="Gan H.M."/>
            <person name="Barton H."/>
            <person name="Savka M.A."/>
        </authorList>
    </citation>
    <scope>NUCLEOTIDE SEQUENCE [LARGE SCALE GENOMIC DNA]</scope>
    <source>
        <strain evidence="2 3">SD260</strain>
    </source>
</reference>
<dbReference type="PATRIC" id="fig|1526658.3.peg.4010"/>
<dbReference type="InterPro" id="IPR005122">
    <property type="entry name" value="Uracil-DNA_glycosylase-like"/>
</dbReference>
<accession>A0A0N1N2R9</accession>
<dbReference type="Pfam" id="PF03167">
    <property type="entry name" value="UDG"/>
    <property type="match status" value="1"/>
</dbReference>
<dbReference type="InterPro" id="IPR047124">
    <property type="entry name" value="HI_0220.2"/>
</dbReference>
<dbReference type="RefSeq" id="WP_054209445.1">
    <property type="nucleotide sequence ID" value="NZ_LGSZ01000040.1"/>
</dbReference>